<feature type="region of interest" description="Disordered" evidence="17">
    <location>
        <begin position="398"/>
        <end position="440"/>
    </location>
</feature>
<dbReference type="GO" id="GO:0046983">
    <property type="term" value="F:protein dimerization activity"/>
    <property type="evidence" value="ECO:0007669"/>
    <property type="project" value="InterPro"/>
</dbReference>
<dbReference type="InterPro" id="IPR011712">
    <property type="entry name" value="Sig_transdc_His_kin_sub3_dim/P"/>
</dbReference>
<dbReference type="InterPro" id="IPR004358">
    <property type="entry name" value="Sig_transdc_His_kin-like_C"/>
</dbReference>
<accession>A0A7K1LJW9</accession>
<keyword evidence="11" id="KW-0408">Iron</keyword>
<dbReference type="AlphaFoldDB" id="A0A7K1LJW9"/>
<dbReference type="EMBL" id="WOGT01000004">
    <property type="protein sequence ID" value="MUN55222.1"/>
    <property type="molecule type" value="Genomic_DNA"/>
</dbReference>
<sequence>MFAFLLGFGLIRYLVGSSDTPNPAPKICAVATVLLMGTVYLIGTVWENRYARARRSGRVTTASTPRRFAGWWLTCVTLAWIALLLISANFVWVVFPLMFLYLHLLRLWHGVIAVGILWALSSLVPLWQLASADQLDRFSPGSFLGPLLGAGLAIVISTAYRALHHEALHHQRVAEALRMAQAELAEKEHQAGRMEERDRLAREIHDTVAQGLSSIVLMSRAASASLTGGRLDEVGSRIGTIQDTASDNLEEARRFVRDLSSPALGQSLVSALESACERTQGRAAAEGGELHCTLRTEGADPSGLPETVASALLRAAQEGLANVVKHARADIAVVTLAVWDADVALDVYDDGRGFDPAASASSATSASRAEDDAATEGDVAGGYGLLGLRRRLETLGGSLSVDSAPGEGTVVGVRIPLTSAPTTSGPTTSAPTTSPEGGER</sequence>
<dbReference type="Proteomes" id="UP000462152">
    <property type="component" value="Unassembled WGS sequence"/>
</dbReference>
<dbReference type="EC" id="2.7.13.3" evidence="4"/>
<evidence type="ECO:0000256" key="17">
    <source>
        <dbReference type="SAM" id="MobiDB-lite"/>
    </source>
</evidence>
<evidence type="ECO:0000256" key="13">
    <source>
        <dbReference type="ARBA" id="ARBA00023014"/>
    </source>
</evidence>
<comment type="cofactor">
    <cofactor evidence="2">
        <name>[4Fe-4S] cluster</name>
        <dbReference type="ChEBI" id="CHEBI:49883"/>
    </cofactor>
</comment>
<keyword evidence="9" id="KW-0479">Metal-binding</keyword>
<dbReference type="GO" id="GO:0005737">
    <property type="term" value="C:cytoplasm"/>
    <property type="evidence" value="ECO:0007669"/>
    <property type="project" value="UniProtKB-SubCell"/>
</dbReference>
<evidence type="ECO:0000256" key="11">
    <source>
        <dbReference type="ARBA" id="ARBA00023004"/>
    </source>
</evidence>
<dbReference type="CDD" id="cd16917">
    <property type="entry name" value="HATPase_UhpB-NarQ-NarX-like"/>
    <property type="match status" value="1"/>
</dbReference>
<evidence type="ECO:0000256" key="16">
    <source>
        <dbReference type="SAM" id="Coils"/>
    </source>
</evidence>
<feature type="region of interest" description="Disordered" evidence="17">
    <location>
        <begin position="356"/>
        <end position="376"/>
    </location>
</feature>
<evidence type="ECO:0000313" key="21">
    <source>
        <dbReference type="Proteomes" id="UP000462152"/>
    </source>
</evidence>
<comment type="caution">
    <text evidence="20">The sequence shown here is derived from an EMBL/GenBank/DDBJ whole genome shotgun (WGS) entry which is preliminary data.</text>
</comment>
<evidence type="ECO:0000256" key="1">
    <source>
        <dbReference type="ARBA" id="ARBA00000085"/>
    </source>
</evidence>
<evidence type="ECO:0000256" key="12">
    <source>
        <dbReference type="ARBA" id="ARBA00023012"/>
    </source>
</evidence>
<dbReference type="SMART" id="SM00387">
    <property type="entry name" value="HATPase_c"/>
    <property type="match status" value="1"/>
</dbReference>
<keyword evidence="6" id="KW-0004">4Fe-4S</keyword>
<evidence type="ECO:0000256" key="10">
    <source>
        <dbReference type="ARBA" id="ARBA00022777"/>
    </source>
</evidence>
<dbReference type="SUPFAM" id="SSF55874">
    <property type="entry name" value="ATPase domain of HSP90 chaperone/DNA topoisomerase II/histidine kinase"/>
    <property type="match status" value="1"/>
</dbReference>
<name>A0A7K1LJW9_9MICC</name>
<dbReference type="PRINTS" id="PR00344">
    <property type="entry name" value="BCTRLSENSOR"/>
</dbReference>
<evidence type="ECO:0000256" key="5">
    <source>
        <dbReference type="ARBA" id="ARBA00017322"/>
    </source>
</evidence>
<dbReference type="PROSITE" id="PS50109">
    <property type="entry name" value="HIS_KIN"/>
    <property type="match status" value="1"/>
</dbReference>
<feature type="transmembrane region" description="Helical" evidence="18">
    <location>
        <begin position="142"/>
        <end position="163"/>
    </location>
</feature>
<comment type="catalytic activity">
    <reaction evidence="1">
        <text>ATP + protein L-histidine = ADP + protein N-phospho-L-histidine.</text>
        <dbReference type="EC" id="2.7.13.3"/>
    </reaction>
</comment>
<keyword evidence="18" id="KW-0472">Membrane</keyword>
<feature type="coiled-coil region" evidence="16">
    <location>
        <begin position="170"/>
        <end position="197"/>
    </location>
</feature>
<dbReference type="PANTHER" id="PTHR24421">
    <property type="entry name" value="NITRATE/NITRITE SENSOR PROTEIN NARX-RELATED"/>
    <property type="match status" value="1"/>
</dbReference>
<dbReference type="PANTHER" id="PTHR24421:SF62">
    <property type="entry name" value="SENSORY TRANSDUCTION HISTIDINE KINASE"/>
    <property type="match status" value="1"/>
</dbReference>
<evidence type="ECO:0000259" key="19">
    <source>
        <dbReference type="PROSITE" id="PS50109"/>
    </source>
</evidence>
<evidence type="ECO:0000256" key="2">
    <source>
        <dbReference type="ARBA" id="ARBA00001966"/>
    </source>
</evidence>
<feature type="transmembrane region" description="Helical" evidence="18">
    <location>
        <begin position="27"/>
        <end position="47"/>
    </location>
</feature>
<dbReference type="InterPro" id="IPR036890">
    <property type="entry name" value="HATPase_C_sf"/>
</dbReference>
<dbReference type="InterPro" id="IPR003594">
    <property type="entry name" value="HATPase_dom"/>
</dbReference>
<keyword evidence="18" id="KW-1133">Transmembrane helix</keyword>
<dbReference type="InterPro" id="IPR050482">
    <property type="entry name" value="Sensor_HK_TwoCompSys"/>
</dbReference>
<protein>
    <recommendedName>
        <fullName evidence="5">Oxygen sensor histidine kinase NreB</fullName>
        <ecNumber evidence="4">2.7.13.3</ecNumber>
    </recommendedName>
    <alternativeName>
        <fullName evidence="15">Nitrogen regulation protein B</fullName>
    </alternativeName>
</protein>
<keyword evidence="7" id="KW-0963">Cytoplasm</keyword>
<dbReference type="Pfam" id="PF02518">
    <property type="entry name" value="HATPase_c"/>
    <property type="match status" value="1"/>
</dbReference>
<evidence type="ECO:0000256" key="18">
    <source>
        <dbReference type="SAM" id="Phobius"/>
    </source>
</evidence>
<keyword evidence="13" id="KW-0411">Iron-sulfur</keyword>
<evidence type="ECO:0000256" key="9">
    <source>
        <dbReference type="ARBA" id="ARBA00022723"/>
    </source>
</evidence>
<dbReference type="GO" id="GO:0046872">
    <property type="term" value="F:metal ion binding"/>
    <property type="evidence" value="ECO:0007669"/>
    <property type="project" value="UniProtKB-KW"/>
</dbReference>
<dbReference type="PIRSF" id="PIRSF037434">
    <property type="entry name" value="STHK_ChrS"/>
    <property type="match status" value="1"/>
</dbReference>
<keyword evidence="21" id="KW-1185">Reference proteome</keyword>
<dbReference type="InterPro" id="IPR017205">
    <property type="entry name" value="Sig_transdc_His_kinase_ChrS"/>
</dbReference>
<dbReference type="Pfam" id="PF07730">
    <property type="entry name" value="HisKA_3"/>
    <property type="match status" value="1"/>
</dbReference>
<dbReference type="GO" id="GO:0051539">
    <property type="term" value="F:4 iron, 4 sulfur cluster binding"/>
    <property type="evidence" value="ECO:0007669"/>
    <property type="project" value="UniProtKB-KW"/>
</dbReference>
<evidence type="ECO:0000256" key="15">
    <source>
        <dbReference type="ARBA" id="ARBA00030800"/>
    </source>
</evidence>
<reference evidence="20 21" key="1">
    <citation type="submission" date="2019-12" db="EMBL/GenBank/DDBJ databases">
        <authorList>
            <person name="Li J."/>
            <person name="Shi Y."/>
            <person name="Xu G."/>
            <person name="Xiao D."/>
            <person name="Ran X."/>
        </authorList>
    </citation>
    <scope>NUCLEOTIDE SEQUENCE [LARGE SCALE GENOMIC DNA]</scope>
    <source>
        <strain evidence="20 21">JCM 15915</strain>
    </source>
</reference>
<proteinExistence type="predicted"/>
<dbReference type="OrthoDB" id="144293at2"/>
<evidence type="ECO:0000256" key="4">
    <source>
        <dbReference type="ARBA" id="ARBA00012438"/>
    </source>
</evidence>
<evidence type="ECO:0000256" key="8">
    <source>
        <dbReference type="ARBA" id="ARBA00022679"/>
    </source>
</evidence>
<feature type="transmembrane region" description="Helical" evidence="18">
    <location>
        <begin position="68"/>
        <end position="95"/>
    </location>
</feature>
<dbReference type="Gene3D" id="1.20.5.1930">
    <property type="match status" value="1"/>
</dbReference>
<evidence type="ECO:0000256" key="3">
    <source>
        <dbReference type="ARBA" id="ARBA00004496"/>
    </source>
</evidence>
<evidence type="ECO:0000256" key="14">
    <source>
        <dbReference type="ARBA" id="ARBA00024827"/>
    </source>
</evidence>
<dbReference type="Gene3D" id="3.30.565.10">
    <property type="entry name" value="Histidine kinase-like ATPase, C-terminal domain"/>
    <property type="match status" value="1"/>
</dbReference>
<comment type="subcellular location">
    <subcellularLocation>
        <location evidence="3">Cytoplasm</location>
    </subcellularLocation>
</comment>
<gene>
    <name evidence="20" type="ORF">GMA10_08365</name>
</gene>
<feature type="transmembrane region" description="Helical" evidence="18">
    <location>
        <begin position="107"/>
        <end position="130"/>
    </location>
</feature>
<feature type="domain" description="Histidine kinase" evidence="19">
    <location>
        <begin position="312"/>
        <end position="419"/>
    </location>
</feature>
<feature type="compositionally biased region" description="Low complexity" evidence="17">
    <location>
        <begin position="418"/>
        <end position="440"/>
    </location>
</feature>
<organism evidence="20 21">
    <name type="scientific">Rothia koreensis</name>
    <dbReference type="NCBI Taxonomy" id="592378"/>
    <lineage>
        <taxon>Bacteria</taxon>
        <taxon>Bacillati</taxon>
        <taxon>Actinomycetota</taxon>
        <taxon>Actinomycetes</taxon>
        <taxon>Micrococcales</taxon>
        <taxon>Micrococcaceae</taxon>
        <taxon>Rothia</taxon>
    </lineage>
</organism>
<dbReference type="GO" id="GO:0016020">
    <property type="term" value="C:membrane"/>
    <property type="evidence" value="ECO:0007669"/>
    <property type="project" value="InterPro"/>
</dbReference>
<feature type="compositionally biased region" description="Low complexity" evidence="17">
    <location>
        <begin position="357"/>
        <end position="367"/>
    </location>
</feature>
<evidence type="ECO:0000256" key="6">
    <source>
        <dbReference type="ARBA" id="ARBA00022485"/>
    </source>
</evidence>
<keyword evidence="8" id="KW-0808">Transferase</keyword>
<keyword evidence="18" id="KW-0812">Transmembrane</keyword>
<evidence type="ECO:0000313" key="20">
    <source>
        <dbReference type="EMBL" id="MUN55222.1"/>
    </source>
</evidence>
<dbReference type="InterPro" id="IPR005467">
    <property type="entry name" value="His_kinase_dom"/>
</dbReference>
<comment type="function">
    <text evidence="14">Member of the two-component regulatory system NreB/NreC involved in the control of dissimilatory nitrate/nitrite reduction in response to oxygen. NreB functions as a direct oxygen sensor histidine kinase which is autophosphorylated, in the absence of oxygen, probably at the conserved histidine residue, and transfers its phosphate group probably to a conserved aspartate residue of NreC. NreB/NreC activates the expression of the nitrate (narGHJI) and nitrite (nir) reductase operons, as well as the putative nitrate transporter gene narT.</text>
</comment>
<keyword evidence="10 20" id="KW-0418">Kinase</keyword>
<keyword evidence="16" id="KW-0175">Coiled coil</keyword>
<keyword evidence="12" id="KW-0902">Two-component regulatory system</keyword>
<dbReference type="GO" id="GO:0000155">
    <property type="term" value="F:phosphorelay sensor kinase activity"/>
    <property type="evidence" value="ECO:0007669"/>
    <property type="project" value="InterPro"/>
</dbReference>
<evidence type="ECO:0000256" key="7">
    <source>
        <dbReference type="ARBA" id="ARBA00022490"/>
    </source>
</evidence>